<feature type="signal peptide" evidence="1">
    <location>
        <begin position="1"/>
        <end position="29"/>
    </location>
</feature>
<name>A0A368W8C5_9BACL</name>
<sequence length="160" mass="17448">MRKKITATVLTVGAAFALITGNGIMTTYAASNADAQKVEVIGKHQQPAIAQIEDAPVNLKEAVVIAEKAIQEKFKVPLNGFKISYDLGTRVDMEGTFYFVTFSDSEMDKLSDDEIIEAKRKVKSGKDHGYKSDIYTAFINSKTGEIVSVERNPTAPEGVN</sequence>
<reference evidence="2 3" key="1">
    <citation type="submission" date="2018-07" db="EMBL/GenBank/DDBJ databases">
        <title>Genomic Encyclopedia of Type Strains, Phase III (KMG-III): the genomes of soil and plant-associated and newly described type strains.</title>
        <authorList>
            <person name="Whitman W."/>
        </authorList>
    </citation>
    <scope>NUCLEOTIDE SEQUENCE [LARGE SCALE GENOMIC DNA]</scope>
    <source>
        <strain evidence="2 3">CECT 7506</strain>
    </source>
</reference>
<dbReference type="EMBL" id="QPJD01000001">
    <property type="protein sequence ID" value="RCW51991.1"/>
    <property type="molecule type" value="Genomic_DNA"/>
</dbReference>
<keyword evidence="3" id="KW-1185">Reference proteome</keyword>
<protein>
    <recommendedName>
        <fullName evidence="4">Peptidase YpeB-like protein</fullName>
    </recommendedName>
</protein>
<proteinExistence type="predicted"/>
<evidence type="ECO:0000313" key="2">
    <source>
        <dbReference type="EMBL" id="RCW51991.1"/>
    </source>
</evidence>
<accession>A0A368W8C5</accession>
<evidence type="ECO:0008006" key="4">
    <source>
        <dbReference type="Google" id="ProtNLM"/>
    </source>
</evidence>
<gene>
    <name evidence="2" type="ORF">DFP97_101337</name>
</gene>
<dbReference type="RefSeq" id="WP_114378223.1">
    <property type="nucleotide sequence ID" value="NZ_QPJD01000001.1"/>
</dbReference>
<feature type="chain" id="PRO_5016851052" description="Peptidase YpeB-like protein" evidence="1">
    <location>
        <begin position="30"/>
        <end position="160"/>
    </location>
</feature>
<dbReference type="Proteomes" id="UP000252415">
    <property type="component" value="Unassembled WGS sequence"/>
</dbReference>
<dbReference type="AlphaFoldDB" id="A0A368W8C5"/>
<comment type="caution">
    <text evidence="2">The sequence shown here is derived from an EMBL/GenBank/DDBJ whole genome shotgun (WGS) entry which is preliminary data.</text>
</comment>
<dbReference type="OrthoDB" id="2610142at2"/>
<evidence type="ECO:0000313" key="3">
    <source>
        <dbReference type="Proteomes" id="UP000252415"/>
    </source>
</evidence>
<evidence type="ECO:0000256" key="1">
    <source>
        <dbReference type="SAM" id="SignalP"/>
    </source>
</evidence>
<keyword evidence="1" id="KW-0732">Signal</keyword>
<organism evidence="2 3">
    <name type="scientific">Paenibacillus prosopidis</name>
    <dbReference type="NCBI Taxonomy" id="630520"/>
    <lineage>
        <taxon>Bacteria</taxon>
        <taxon>Bacillati</taxon>
        <taxon>Bacillota</taxon>
        <taxon>Bacilli</taxon>
        <taxon>Bacillales</taxon>
        <taxon>Paenibacillaceae</taxon>
        <taxon>Paenibacillus</taxon>
    </lineage>
</organism>